<feature type="transmembrane region" description="Helical" evidence="1">
    <location>
        <begin position="138"/>
        <end position="155"/>
    </location>
</feature>
<dbReference type="EMBL" id="LT607751">
    <property type="protein sequence ID" value="SCG71419.1"/>
    <property type="molecule type" value="Genomic_DNA"/>
</dbReference>
<organism evidence="2 3">
    <name type="scientific">Micromonospora siamensis</name>
    <dbReference type="NCBI Taxonomy" id="299152"/>
    <lineage>
        <taxon>Bacteria</taxon>
        <taxon>Bacillati</taxon>
        <taxon>Actinomycetota</taxon>
        <taxon>Actinomycetes</taxon>
        <taxon>Micromonosporales</taxon>
        <taxon>Micromonosporaceae</taxon>
        <taxon>Micromonospora</taxon>
    </lineage>
</organism>
<keyword evidence="3" id="KW-1185">Reference proteome</keyword>
<feature type="transmembrane region" description="Helical" evidence="1">
    <location>
        <begin position="76"/>
        <end position="96"/>
    </location>
</feature>
<name>A0A1C5JMG8_9ACTN</name>
<keyword evidence="1" id="KW-1133">Transmembrane helix</keyword>
<dbReference type="Proteomes" id="UP000198210">
    <property type="component" value="Chromosome I"/>
</dbReference>
<protein>
    <submittedName>
        <fullName evidence="2">ABC-2 type transport system permease protein</fullName>
    </submittedName>
</protein>
<keyword evidence="1" id="KW-0472">Membrane</keyword>
<evidence type="ECO:0000256" key="1">
    <source>
        <dbReference type="SAM" id="Phobius"/>
    </source>
</evidence>
<reference evidence="2 3" key="1">
    <citation type="submission" date="2016-06" db="EMBL/GenBank/DDBJ databases">
        <authorList>
            <person name="Kjaerup R.B."/>
            <person name="Dalgaard T.S."/>
            <person name="Juul-Madsen H.R."/>
        </authorList>
    </citation>
    <scope>NUCLEOTIDE SEQUENCE [LARGE SCALE GENOMIC DNA]</scope>
    <source>
        <strain evidence="2 3">DSM 45097</strain>
    </source>
</reference>
<feature type="transmembrane region" description="Helical" evidence="1">
    <location>
        <begin position="161"/>
        <end position="181"/>
    </location>
</feature>
<dbReference type="AlphaFoldDB" id="A0A1C5JMG8"/>
<evidence type="ECO:0000313" key="3">
    <source>
        <dbReference type="Proteomes" id="UP000198210"/>
    </source>
</evidence>
<dbReference type="InterPro" id="IPR010390">
    <property type="entry name" value="ABC-2_transporter-like"/>
</dbReference>
<accession>A0A1C5JMG8</accession>
<proteinExistence type="predicted"/>
<feature type="transmembrane region" description="Helical" evidence="1">
    <location>
        <begin position="193"/>
        <end position="212"/>
    </location>
</feature>
<dbReference type="Pfam" id="PF06182">
    <property type="entry name" value="ABC2_membrane_6"/>
    <property type="match status" value="1"/>
</dbReference>
<sequence length="283" mass="30477">MGSFTATVARPTGTNVILWIRTFCAIAGSGFRRYATYRQAAVAGVVTNTVFGFLHCYVFLAVAGPGGTAAGYTREQLATFVWAGQGLFAMILLGFWSDVADRIRTGEIAADLLRPINPVTSYLATDLGRAGWAAVSRAVPPVLVGSLVFSVHLPGRAATVPLFGCSVVIAVVLCFGCRYLVNTTAYWLHDVRGPMILWTFASGVLSGLYFPLRFLPDAVLRPLWVATPFPSLFQTPLDVLVERDPLPTQLGLVAVQAGWAVAVLALCRVVQRRAERRMVVQGG</sequence>
<dbReference type="PANTHER" id="PTHR36832">
    <property type="entry name" value="SLR1174 PROTEIN-RELATED"/>
    <property type="match status" value="1"/>
</dbReference>
<feature type="transmembrane region" description="Helical" evidence="1">
    <location>
        <begin position="40"/>
        <end position="64"/>
    </location>
</feature>
<dbReference type="PANTHER" id="PTHR36832:SF2">
    <property type="entry name" value="INTEGRAL MEMBRANE PROTEIN"/>
    <property type="match status" value="1"/>
</dbReference>
<keyword evidence="1" id="KW-0812">Transmembrane</keyword>
<dbReference type="RefSeq" id="WP_088973910.1">
    <property type="nucleotide sequence ID" value="NZ_JBHLYF010000004.1"/>
</dbReference>
<evidence type="ECO:0000313" key="2">
    <source>
        <dbReference type="EMBL" id="SCG71419.1"/>
    </source>
</evidence>
<gene>
    <name evidence="2" type="ORF">GA0074704_4647</name>
</gene>
<feature type="transmembrane region" description="Helical" evidence="1">
    <location>
        <begin position="250"/>
        <end position="270"/>
    </location>
</feature>